<evidence type="ECO:0000313" key="2">
    <source>
        <dbReference type="Proteomes" id="UP001501444"/>
    </source>
</evidence>
<evidence type="ECO:0000313" key="1">
    <source>
        <dbReference type="EMBL" id="GAA2385276.1"/>
    </source>
</evidence>
<sequence length="339" mass="35605">MAHVITLDPVAPHQARVDEFLGPGVFRKTIWDYDDAVGRMRGTVAAAGDEVALSFVVVIGNMLRSWRTSWCGAALLADLNRRALPWRPADVAMLFGFIGDLDDRNVPLLVRAATGAAGRLDPAGRGSLAPLARAALADLDRRESLTSAERTRLRALLRALLADADLVHGGDGWGRAALPLLRTATGAAPFVAHLERAAPTPTAAWFARAAALLEPLLVHDLLAAVADGDPSDFADAAGDFAPRWVGPDNALVVRGLLWSACALGADPVLGAEAAVAPIHRTATLGRAVGERVVHAAIAVLARLGQPGTAALHDLQRTVRQPPRTARLVARMLTGSAGRS</sequence>
<keyword evidence="2" id="KW-1185">Reference proteome</keyword>
<name>A0ABP5UPN6_9ACTN</name>
<accession>A0ABP5UPN6</accession>
<protein>
    <submittedName>
        <fullName evidence="1">Uncharacterized protein</fullName>
    </submittedName>
</protein>
<proteinExistence type="predicted"/>
<reference evidence="2" key="1">
    <citation type="journal article" date="2019" name="Int. J. Syst. Evol. Microbiol.">
        <title>The Global Catalogue of Microorganisms (GCM) 10K type strain sequencing project: providing services to taxonomists for standard genome sequencing and annotation.</title>
        <authorList>
            <consortium name="The Broad Institute Genomics Platform"/>
            <consortium name="The Broad Institute Genome Sequencing Center for Infectious Disease"/>
            <person name="Wu L."/>
            <person name="Ma J."/>
        </authorList>
    </citation>
    <scope>NUCLEOTIDE SEQUENCE [LARGE SCALE GENOMIC DNA]</scope>
    <source>
        <strain evidence="2">JCM 3272</strain>
    </source>
</reference>
<gene>
    <name evidence="1" type="ORF">GCM10010170_095150</name>
</gene>
<dbReference type="EMBL" id="BAAARV010000096">
    <property type="protein sequence ID" value="GAA2385276.1"/>
    <property type="molecule type" value="Genomic_DNA"/>
</dbReference>
<organism evidence="1 2">
    <name type="scientific">Dactylosporangium salmoneum</name>
    <dbReference type="NCBI Taxonomy" id="53361"/>
    <lineage>
        <taxon>Bacteria</taxon>
        <taxon>Bacillati</taxon>
        <taxon>Actinomycetota</taxon>
        <taxon>Actinomycetes</taxon>
        <taxon>Micromonosporales</taxon>
        <taxon>Micromonosporaceae</taxon>
        <taxon>Dactylosporangium</taxon>
    </lineage>
</organism>
<comment type="caution">
    <text evidence="1">The sequence shown here is derived from an EMBL/GenBank/DDBJ whole genome shotgun (WGS) entry which is preliminary data.</text>
</comment>
<dbReference type="RefSeq" id="WP_344619315.1">
    <property type="nucleotide sequence ID" value="NZ_BAAARV010000096.1"/>
</dbReference>
<dbReference type="Proteomes" id="UP001501444">
    <property type="component" value="Unassembled WGS sequence"/>
</dbReference>